<proteinExistence type="predicted"/>
<dbReference type="OrthoDB" id="9765330at2"/>
<keyword evidence="1" id="KW-0328">Glycosyltransferase</keyword>
<evidence type="ECO:0000256" key="1">
    <source>
        <dbReference type="ARBA" id="ARBA00022676"/>
    </source>
</evidence>
<dbReference type="SUPFAM" id="SSF53756">
    <property type="entry name" value="UDP-Glycosyltransferase/glycogen phosphorylase"/>
    <property type="match status" value="1"/>
</dbReference>
<reference evidence="4 5" key="1">
    <citation type="submission" date="2016-11" db="EMBL/GenBank/DDBJ databases">
        <authorList>
            <person name="Jaros S."/>
            <person name="Januszkiewicz K."/>
            <person name="Wedrychowicz H."/>
        </authorList>
    </citation>
    <scope>NUCLEOTIDE SEQUENCE [LARGE SCALE GENOMIC DNA]</scope>
    <source>
        <strain evidence="4 5">CGMCC 4.5723</strain>
    </source>
</reference>
<dbReference type="Gene3D" id="3.40.50.2000">
    <property type="entry name" value="Glycogen Phosphorylase B"/>
    <property type="match status" value="2"/>
</dbReference>
<dbReference type="EMBL" id="FQZK01000001">
    <property type="protein sequence ID" value="SHI51210.1"/>
    <property type="molecule type" value="Genomic_DNA"/>
</dbReference>
<name>A0A1M6BQW3_9ACTN</name>
<gene>
    <name evidence="4" type="ORF">SAMN05421803_101445</name>
</gene>
<dbReference type="STRING" id="758803.SAMN05421803_101445"/>
<evidence type="ECO:0000256" key="2">
    <source>
        <dbReference type="ARBA" id="ARBA00022679"/>
    </source>
</evidence>
<dbReference type="Proteomes" id="UP000184452">
    <property type="component" value="Unassembled WGS sequence"/>
</dbReference>
<evidence type="ECO:0000313" key="5">
    <source>
        <dbReference type="Proteomes" id="UP000184452"/>
    </source>
</evidence>
<keyword evidence="2 4" id="KW-0808">Transferase</keyword>
<dbReference type="RefSeq" id="WP_073374337.1">
    <property type="nucleotide sequence ID" value="NZ_FQZK01000001.1"/>
</dbReference>
<keyword evidence="5" id="KW-1185">Reference proteome</keyword>
<organism evidence="4 5">
    <name type="scientific">Nocardiopsis flavescens</name>
    <dbReference type="NCBI Taxonomy" id="758803"/>
    <lineage>
        <taxon>Bacteria</taxon>
        <taxon>Bacillati</taxon>
        <taxon>Actinomycetota</taxon>
        <taxon>Actinomycetes</taxon>
        <taxon>Streptosporangiales</taxon>
        <taxon>Nocardiopsidaceae</taxon>
        <taxon>Nocardiopsis</taxon>
    </lineage>
</organism>
<dbReference type="Pfam" id="PF13692">
    <property type="entry name" value="Glyco_trans_1_4"/>
    <property type="match status" value="1"/>
</dbReference>
<feature type="region of interest" description="Disordered" evidence="3">
    <location>
        <begin position="135"/>
        <end position="156"/>
    </location>
</feature>
<evidence type="ECO:0000313" key="4">
    <source>
        <dbReference type="EMBL" id="SHI51210.1"/>
    </source>
</evidence>
<dbReference type="PANTHER" id="PTHR12526:SF510">
    <property type="entry name" value="D-INOSITOL 3-PHOSPHATE GLYCOSYLTRANSFERASE"/>
    <property type="match status" value="1"/>
</dbReference>
<protein>
    <submittedName>
        <fullName evidence="4">Glycosyltransferase involved in cell wall bisynthesis</fullName>
    </submittedName>
</protein>
<dbReference type="CDD" id="cd03801">
    <property type="entry name" value="GT4_PimA-like"/>
    <property type="match status" value="1"/>
</dbReference>
<dbReference type="PANTHER" id="PTHR12526">
    <property type="entry name" value="GLYCOSYLTRANSFERASE"/>
    <property type="match status" value="1"/>
</dbReference>
<dbReference type="AlphaFoldDB" id="A0A1M6BQW3"/>
<accession>A0A1M6BQW3</accession>
<evidence type="ECO:0000256" key="3">
    <source>
        <dbReference type="SAM" id="MobiDB-lite"/>
    </source>
</evidence>
<dbReference type="GO" id="GO:0016757">
    <property type="term" value="F:glycosyltransferase activity"/>
    <property type="evidence" value="ECO:0007669"/>
    <property type="project" value="UniProtKB-KW"/>
</dbReference>
<sequence length="343" mass="35616">MTVFAVPEPAAPSGGHTYGRRLARALGLDRVEMPGTWPRPAVRDLAGLDLLLTALPDGSAVLLDGLVACSAPEVVVPHSARLRVVVLVHLPLADETGPGPAEAADLEARERAVLRAAAAVVATGGAAARDLESRHGLPRVDTAPPGVDPAPETVPGDGTRLLCAASPTPRKGHDVLFDALDRVRDLPWTCACPGLADDGGDPWQARVREAARALDGRVALPGPLTGADLDAAYAAADLLVLPTRAETYGMVVTEALARAVPVLASGVGGVPEALGRDPGGDRPGLLVPPDDPGALADALRRWLTDPPLREALRRSARRRRPALAGWEETARSVGAVLDREETP</sequence>